<dbReference type="SUPFAM" id="SSF82109">
    <property type="entry name" value="MIR domain"/>
    <property type="match status" value="1"/>
</dbReference>
<dbReference type="SMART" id="SM00472">
    <property type="entry name" value="MIR"/>
    <property type="match status" value="3"/>
</dbReference>
<protein>
    <recommendedName>
        <fullName evidence="4 15">Dolichyl-phosphate-mannose--protein mannosyltransferase</fullName>
        <ecNumber evidence="4 15">2.4.1.109</ecNumber>
    </recommendedName>
</protein>
<evidence type="ECO:0000256" key="5">
    <source>
        <dbReference type="ARBA" id="ARBA00022676"/>
    </source>
</evidence>
<gene>
    <name evidence="18" type="ORF">KASA_0Q13453G</name>
</gene>
<organism evidence="18 19">
    <name type="scientific">Maudiozyma saulgeensis</name>
    <dbReference type="NCBI Taxonomy" id="1789683"/>
    <lineage>
        <taxon>Eukaryota</taxon>
        <taxon>Fungi</taxon>
        <taxon>Dikarya</taxon>
        <taxon>Ascomycota</taxon>
        <taxon>Saccharomycotina</taxon>
        <taxon>Saccharomycetes</taxon>
        <taxon>Saccharomycetales</taxon>
        <taxon>Saccharomycetaceae</taxon>
        <taxon>Maudiozyma</taxon>
    </lineage>
</organism>
<dbReference type="InterPro" id="IPR032421">
    <property type="entry name" value="PMT_4TMC"/>
</dbReference>
<keyword evidence="10 15" id="KW-1133">Transmembrane helix</keyword>
<feature type="compositionally biased region" description="Low complexity" evidence="16">
    <location>
        <begin position="775"/>
        <end position="794"/>
    </location>
</feature>
<dbReference type="GO" id="GO:0004169">
    <property type="term" value="F:dolichyl-phosphate-mannose-protein mannosyltransferase activity"/>
    <property type="evidence" value="ECO:0007669"/>
    <property type="project" value="UniProtKB-UniRule"/>
</dbReference>
<evidence type="ECO:0000256" key="2">
    <source>
        <dbReference type="ARBA" id="ARBA00004922"/>
    </source>
</evidence>
<sequence length="853" mass="96818">MSGKKFKGSVVQDTPATSEVEIKEGPVRPYIVVDKSVEVVTKRTPHTLNEKLLLAVLIIIAVFVRFHKLGWPNSVVYDENHYGKLITKYAKNEFFLDAEPPMVRLLYNLVAKSSGYEGNFNFNQVGTLYTSKIPYIVLRSFAATLGLFSVILTYSTLRLSGANLYVAFATSVAFIFENAFVTTSRLILPDSPIIFFIALAVYAFKKSELYKDESCASYKYVTISAVAAGCASSSKWVGLCTIVWLGLLSIWRFTFMMGDLTKSVCKSVKHTIIKGSMLIVIPVIIYFLSFYAHISLMTNVSNDSEFISSEYKSTLIGNDVPKDIKVEVGVGSSVSLRHTGTTGGYLHSHQLNYPKGSEQQEVTVYPFVDESNDWTIELYDKPGEILVDFQNLTDRTKIRLLHNTHCRLHSHDHKAPVSENADWQKEVSCYGYQGFEGDPNDDWIIEIDKDASAPGAAQERVRAIETKFRLRHAMTGCMLFSHNTKLPEWGSDQQEITCASSGIDELTLWYIEKNENFLLPEDAELISYPKPSLLQKFVELHKKMFYMMKKLDSPHPASSSAFSWPTMSRGVDYWSNNHRNVYFLGNATLWWSVSVFLVVYAIFAVVQLLRWQVGKPILQTPEVVSYHLETLEFLLGYAVHFVPFIFFGNNLFISAYLPAYYFGILAIGLALNSLVTITFKNRAHIGYVIIALFVTSIIYFFNDHKPLAYGTEWTRDLCTKSVWSSSWDYPCKNYFGNYHEYKAFELPEPSPFTQLETHIFTQPRNTLLDPIESAQPVVNQQQQQQGQEEAQDPNIPSQERVAEQEAHFDDIMNQPGQKIFKDEFGNVLDPEEVKKILAESNAVIKEKHIVSSN</sequence>
<comment type="catalytic activity">
    <reaction evidence="13 15">
        <text>a di-trans,poly-cis-dolichyl beta-D-mannosyl phosphate + L-threonyl-[protein] = 3-O-(alpha-D-mannosyl)-L-threonyl-[protein] + a di-trans,poly-cis-dolichyl phosphate + H(+)</text>
        <dbReference type="Rhea" id="RHEA:53396"/>
        <dbReference type="Rhea" id="RHEA-COMP:11060"/>
        <dbReference type="Rhea" id="RHEA-COMP:13547"/>
        <dbReference type="Rhea" id="RHEA-COMP:19498"/>
        <dbReference type="Rhea" id="RHEA-COMP:19501"/>
        <dbReference type="ChEBI" id="CHEBI:15378"/>
        <dbReference type="ChEBI" id="CHEBI:30013"/>
        <dbReference type="ChEBI" id="CHEBI:57683"/>
        <dbReference type="ChEBI" id="CHEBI:58211"/>
        <dbReference type="ChEBI" id="CHEBI:137323"/>
        <dbReference type="EC" id="2.4.1.109"/>
    </reaction>
</comment>
<feature type="transmembrane region" description="Helical" evidence="15">
    <location>
        <begin position="630"/>
        <end position="653"/>
    </location>
</feature>
<evidence type="ECO:0000256" key="11">
    <source>
        <dbReference type="ARBA" id="ARBA00023136"/>
    </source>
</evidence>
<accession>A0A1X7QZC7</accession>
<dbReference type="PANTHER" id="PTHR10050">
    <property type="entry name" value="DOLICHYL-PHOSPHATE-MANNOSE--PROTEIN MANNOSYLTRANSFERASE"/>
    <property type="match status" value="1"/>
</dbReference>
<dbReference type="Gene3D" id="2.80.10.50">
    <property type="match status" value="1"/>
</dbReference>
<feature type="transmembrane region" description="Helical" evidence="15">
    <location>
        <begin position="162"/>
        <end position="180"/>
    </location>
</feature>
<feature type="transmembrane region" description="Helical" evidence="15">
    <location>
        <begin position="186"/>
        <end position="204"/>
    </location>
</feature>
<feature type="transmembrane region" description="Helical" evidence="15">
    <location>
        <begin position="589"/>
        <end position="609"/>
    </location>
</feature>
<evidence type="ECO:0000256" key="14">
    <source>
        <dbReference type="ARBA" id="ARBA00045102"/>
    </source>
</evidence>
<keyword evidence="5 15" id="KW-0328">Glycosyltransferase</keyword>
<dbReference type="InterPro" id="IPR027005">
    <property type="entry name" value="PMT-like"/>
</dbReference>
<dbReference type="InterPro" id="IPR036300">
    <property type="entry name" value="MIR_dom_sf"/>
</dbReference>
<evidence type="ECO:0000256" key="7">
    <source>
        <dbReference type="ARBA" id="ARBA00022692"/>
    </source>
</evidence>
<keyword evidence="19" id="KW-1185">Reference proteome</keyword>
<dbReference type="CDD" id="cd23283">
    <property type="entry name" value="beta-trefoil_MIR_PMT1-like"/>
    <property type="match status" value="1"/>
</dbReference>
<evidence type="ECO:0000256" key="4">
    <source>
        <dbReference type="ARBA" id="ARBA00012839"/>
    </source>
</evidence>
<keyword evidence="12" id="KW-0325">Glycoprotein</keyword>
<dbReference type="EMBL" id="FXLY01000002">
    <property type="protein sequence ID" value="SMN18802.1"/>
    <property type="molecule type" value="Genomic_DNA"/>
</dbReference>
<dbReference type="Pfam" id="PF02366">
    <property type="entry name" value="PMT"/>
    <property type="match status" value="1"/>
</dbReference>
<feature type="domain" description="MIR" evidence="17">
    <location>
        <begin position="325"/>
        <end position="379"/>
    </location>
</feature>
<evidence type="ECO:0000256" key="16">
    <source>
        <dbReference type="SAM" id="MobiDB-lite"/>
    </source>
</evidence>
<dbReference type="GO" id="GO:0005789">
    <property type="term" value="C:endoplasmic reticulum membrane"/>
    <property type="evidence" value="ECO:0007669"/>
    <property type="project" value="UniProtKB-SubCell"/>
</dbReference>
<keyword evidence="11 15" id="KW-0472">Membrane</keyword>
<feature type="transmembrane region" description="Helical" evidence="15">
    <location>
        <begin position="659"/>
        <end position="677"/>
    </location>
</feature>
<dbReference type="InterPro" id="IPR016093">
    <property type="entry name" value="MIR_motif"/>
</dbReference>
<evidence type="ECO:0000313" key="19">
    <source>
        <dbReference type="Proteomes" id="UP000196158"/>
    </source>
</evidence>
<evidence type="ECO:0000256" key="8">
    <source>
        <dbReference type="ARBA" id="ARBA00022737"/>
    </source>
</evidence>
<keyword evidence="8" id="KW-0677">Repeat</keyword>
<evidence type="ECO:0000313" key="18">
    <source>
        <dbReference type="EMBL" id="SMN18802.1"/>
    </source>
</evidence>
<comment type="catalytic activity">
    <reaction evidence="14 15">
        <text>a di-trans,poly-cis-dolichyl beta-D-mannosyl phosphate + L-seryl-[protein] = 3-O-(alpha-D-mannosyl)-L-seryl-[protein] + a di-trans,poly-cis-dolichyl phosphate + H(+)</text>
        <dbReference type="Rhea" id="RHEA:17377"/>
        <dbReference type="Rhea" id="RHEA-COMP:9863"/>
        <dbReference type="Rhea" id="RHEA-COMP:13546"/>
        <dbReference type="Rhea" id="RHEA-COMP:19498"/>
        <dbReference type="Rhea" id="RHEA-COMP:19501"/>
        <dbReference type="ChEBI" id="CHEBI:15378"/>
        <dbReference type="ChEBI" id="CHEBI:29999"/>
        <dbReference type="ChEBI" id="CHEBI:57683"/>
        <dbReference type="ChEBI" id="CHEBI:58211"/>
        <dbReference type="ChEBI" id="CHEBI:137321"/>
        <dbReference type="EC" id="2.4.1.109"/>
    </reaction>
</comment>
<comment type="subcellular location">
    <subcellularLocation>
        <location evidence="1 15">Endoplasmic reticulum membrane</location>
        <topology evidence="1 15">Multi-pass membrane protein</topology>
    </subcellularLocation>
</comment>
<feature type="transmembrane region" description="Helical" evidence="15">
    <location>
        <begin position="52"/>
        <end position="71"/>
    </location>
</feature>
<evidence type="ECO:0000256" key="10">
    <source>
        <dbReference type="ARBA" id="ARBA00022989"/>
    </source>
</evidence>
<feature type="transmembrane region" description="Helical" evidence="15">
    <location>
        <begin position="133"/>
        <end position="155"/>
    </location>
</feature>
<feature type="region of interest" description="Disordered" evidence="16">
    <location>
        <begin position="775"/>
        <end position="800"/>
    </location>
</feature>
<feature type="transmembrane region" description="Helical" evidence="15">
    <location>
        <begin position="684"/>
        <end position="701"/>
    </location>
</feature>
<dbReference type="AlphaFoldDB" id="A0A1X7QZC7"/>
<reference evidence="18 19" key="1">
    <citation type="submission" date="2017-04" db="EMBL/GenBank/DDBJ databases">
        <authorList>
            <person name="Afonso C.L."/>
            <person name="Miller P.J."/>
            <person name="Scott M.A."/>
            <person name="Spackman E."/>
            <person name="Goraichik I."/>
            <person name="Dimitrov K.M."/>
            <person name="Suarez D.L."/>
            <person name="Swayne D.E."/>
        </authorList>
    </citation>
    <scope>NUCLEOTIDE SEQUENCE [LARGE SCALE GENOMIC DNA]</scope>
</reference>
<feature type="transmembrane region" description="Helical" evidence="15">
    <location>
        <begin position="242"/>
        <end position="260"/>
    </location>
</feature>
<comment type="pathway">
    <text evidence="2 15">Protein modification; protein glycosylation.</text>
</comment>
<evidence type="ECO:0000256" key="6">
    <source>
        <dbReference type="ARBA" id="ARBA00022679"/>
    </source>
</evidence>
<dbReference type="Pfam" id="PF02815">
    <property type="entry name" value="MIR"/>
    <property type="match status" value="1"/>
</dbReference>
<dbReference type="EC" id="2.4.1.109" evidence="4 15"/>
<dbReference type="PANTHER" id="PTHR10050:SF50">
    <property type="entry name" value="DOLICHYL-PHOSPHATE-MANNOSE--PROTEIN MANNOSYLTRANSFERASE 1-RELATED"/>
    <property type="match status" value="1"/>
</dbReference>
<proteinExistence type="inferred from homology"/>
<comment type="function">
    <text evidence="15">Transfers mannose from Dol-P-mannose to Ser or Thr residues on proteins.</text>
</comment>
<comment type="similarity">
    <text evidence="3 15">Belongs to the glycosyltransferase 39 family.</text>
</comment>
<keyword evidence="6 15" id="KW-0808">Transferase</keyword>
<feature type="transmembrane region" description="Helical" evidence="15">
    <location>
        <begin position="272"/>
        <end position="294"/>
    </location>
</feature>
<keyword evidence="9 15" id="KW-0256">Endoplasmic reticulum</keyword>
<dbReference type="UniPathway" id="UPA00378"/>
<evidence type="ECO:0000259" key="17">
    <source>
        <dbReference type="PROSITE" id="PS50919"/>
    </source>
</evidence>
<evidence type="ECO:0000256" key="1">
    <source>
        <dbReference type="ARBA" id="ARBA00004477"/>
    </source>
</evidence>
<dbReference type="OrthoDB" id="292747at2759"/>
<feature type="domain" description="MIR" evidence="17">
    <location>
        <begin position="458"/>
        <end position="514"/>
    </location>
</feature>
<evidence type="ECO:0000256" key="15">
    <source>
        <dbReference type="RuleBase" id="RU367007"/>
    </source>
</evidence>
<evidence type="ECO:0000256" key="9">
    <source>
        <dbReference type="ARBA" id="ARBA00022824"/>
    </source>
</evidence>
<name>A0A1X7QZC7_9SACH</name>
<dbReference type="Pfam" id="PF16192">
    <property type="entry name" value="PMT_4TMC"/>
    <property type="match status" value="1"/>
</dbReference>
<keyword evidence="7 15" id="KW-0812">Transmembrane</keyword>
<dbReference type="STRING" id="1789683.A0A1X7QZC7"/>
<dbReference type="Proteomes" id="UP000196158">
    <property type="component" value="Unassembled WGS sequence"/>
</dbReference>
<evidence type="ECO:0000256" key="13">
    <source>
        <dbReference type="ARBA" id="ARBA00045085"/>
    </source>
</evidence>
<evidence type="ECO:0000256" key="12">
    <source>
        <dbReference type="ARBA" id="ARBA00023180"/>
    </source>
</evidence>
<dbReference type="PROSITE" id="PS50919">
    <property type="entry name" value="MIR"/>
    <property type="match status" value="2"/>
</dbReference>
<dbReference type="InterPro" id="IPR003342">
    <property type="entry name" value="ArnT-like_N"/>
</dbReference>
<evidence type="ECO:0000256" key="3">
    <source>
        <dbReference type="ARBA" id="ARBA00007222"/>
    </source>
</evidence>